<proteinExistence type="predicted"/>
<dbReference type="AlphaFoldDB" id="A0A382RUU2"/>
<feature type="non-terminal residue" evidence="1">
    <location>
        <position position="198"/>
    </location>
</feature>
<reference evidence="1" key="1">
    <citation type="submission" date="2018-05" db="EMBL/GenBank/DDBJ databases">
        <authorList>
            <person name="Lanie J.A."/>
            <person name="Ng W.-L."/>
            <person name="Kazmierczak K.M."/>
            <person name="Andrzejewski T.M."/>
            <person name="Davidsen T.M."/>
            <person name="Wayne K.J."/>
            <person name="Tettelin H."/>
            <person name="Glass J.I."/>
            <person name="Rusch D."/>
            <person name="Podicherti R."/>
            <person name="Tsui H.-C.T."/>
            <person name="Winkler M.E."/>
        </authorList>
    </citation>
    <scope>NUCLEOTIDE SEQUENCE</scope>
</reference>
<organism evidence="1">
    <name type="scientific">marine metagenome</name>
    <dbReference type="NCBI Taxonomy" id="408172"/>
    <lineage>
        <taxon>unclassified sequences</taxon>
        <taxon>metagenomes</taxon>
        <taxon>ecological metagenomes</taxon>
    </lineage>
</organism>
<evidence type="ECO:0008006" key="2">
    <source>
        <dbReference type="Google" id="ProtNLM"/>
    </source>
</evidence>
<accession>A0A382RUU2</accession>
<name>A0A382RUU2_9ZZZZ</name>
<sequence>VIERLHQGPGVEAQAEVQVGVEGPPPSRWTLRTIRATFPWMVDYTLSGVWRALDRYGLSPRSARVQQYSPDPEDAEKVDYLEQCLREAAEHPDKAVVVFMDEMGYYRWPSPAADWTLDTDTPVAQRAGANNQQWRIVGGLNALTGQVDYLDGYIVGRHKVLERYDHIDTVYRQPEWIYVGQDNWSIHRHPDVMEALFQ</sequence>
<gene>
    <name evidence="1" type="ORF">METZ01_LOCUS354287</name>
</gene>
<protein>
    <recommendedName>
        <fullName evidence="2">Tc1-like transposase DDE domain-containing protein</fullName>
    </recommendedName>
</protein>
<dbReference type="EMBL" id="UINC01124347">
    <property type="protein sequence ID" value="SVD01433.1"/>
    <property type="molecule type" value="Genomic_DNA"/>
</dbReference>
<evidence type="ECO:0000313" key="1">
    <source>
        <dbReference type="EMBL" id="SVD01433.1"/>
    </source>
</evidence>
<feature type="non-terminal residue" evidence="1">
    <location>
        <position position="1"/>
    </location>
</feature>